<feature type="transmembrane region" description="Helical" evidence="5">
    <location>
        <begin position="282"/>
        <end position="302"/>
    </location>
</feature>
<evidence type="ECO:0000256" key="3">
    <source>
        <dbReference type="ARBA" id="ARBA00022989"/>
    </source>
</evidence>
<feature type="transmembrane region" description="Helical" evidence="5">
    <location>
        <begin position="232"/>
        <end position="250"/>
    </location>
</feature>
<feature type="transmembrane region" description="Helical" evidence="5">
    <location>
        <begin position="256"/>
        <end position="275"/>
    </location>
</feature>
<keyword evidence="3 5" id="KW-1133">Transmembrane helix</keyword>
<gene>
    <name evidence="7" type="ORF">DI564_05395</name>
</gene>
<evidence type="ECO:0000313" key="8">
    <source>
        <dbReference type="Proteomes" id="UP000249046"/>
    </source>
</evidence>
<evidence type="ECO:0000256" key="5">
    <source>
        <dbReference type="SAM" id="Phobius"/>
    </source>
</evidence>
<feature type="transmembrane region" description="Helical" evidence="5">
    <location>
        <begin position="398"/>
        <end position="416"/>
    </location>
</feature>
<feature type="transmembrane region" description="Helical" evidence="5">
    <location>
        <begin position="38"/>
        <end position="58"/>
    </location>
</feature>
<dbReference type="Proteomes" id="UP000249046">
    <property type="component" value="Unassembled WGS sequence"/>
</dbReference>
<feature type="domain" description="O-antigen ligase-related" evidence="6">
    <location>
        <begin position="239"/>
        <end position="374"/>
    </location>
</feature>
<dbReference type="InterPro" id="IPR051533">
    <property type="entry name" value="WaaL-like"/>
</dbReference>
<reference evidence="7 8" key="1">
    <citation type="submission" date="2017-08" db="EMBL/GenBank/DDBJ databases">
        <title>Infants hospitalized years apart are colonized by the same room-sourced microbial strains.</title>
        <authorList>
            <person name="Brooks B."/>
            <person name="Olm M.R."/>
            <person name="Firek B.A."/>
            <person name="Baker R."/>
            <person name="Thomas B.C."/>
            <person name="Morowitz M.J."/>
            <person name="Banfield J.F."/>
        </authorList>
    </citation>
    <scope>NUCLEOTIDE SEQUENCE [LARGE SCALE GENOMIC DNA]</scope>
    <source>
        <strain evidence="7">S2_005_003_R2_42</strain>
    </source>
</reference>
<dbReference type="EMBL" id="QFPO01000003">
    <property type="protein sequence ID" value="PZQ18721.1"/>
    <property type="molecule type" value="Genomic_DNA"/>
</dbReference>
<dbReference type="InterPro" id="IPR007016">
    <property type="entry name" value="O-antigen_ligase-rel_domated"/>
</dbReference>
<keyword evidence="2 5" id="KW-0812">Transmembrane</keyword>
<feature type="transmembrane region" description="Helical" evidence="5">
    <location>
        <begin position="154"/>
        <end position="175"/>
    </location>
</feature>
<name>A0A2W5KNY0_9GAMM</name>
<comment type="subcellular location">
    <subcellularLocation>
        <location evidence="1">Membrane</location>
        <topology evidence="1">Multi-pass membrane protein</topology>
    </subcellularLocation>
</comment>
<feature type="transmembrane region" description="Helical" evidence="5">
    <location>
        <begin position="70"/>
        <end position="87"/>
    </location>
</feature>
<dbReference type="GO" id="GO:0016020">
    <property type="term" value="C:membrane"/>
    <property type="evidence" value="ECO:0007669"/>
    <property type="project" value="UniProtKB-SubCell"/>
</dbReference>
<comment type="caution">
    <text evidence="7">The sequence shown here is derived from an EMBL/GenBank/DDBJ whole genome shotgun (WGS) entry which is preliminary data.</text>
</comment>
<evidence type="ECO:0000256" key="4">
    <source>
        <dbReference type="ARBA" id="ARBA00023136"/>
    </source>
</evidence>
<feature type="transmembrane region" description="Helical" evidence="5">
    <location>
        <begin position="202"/>
        <end position="220"/>
    </location>
</feature>
<dbReference type="AlphaFoldDB" id="A0A2W5KNY0"/>
<feature type="transmembrane region" description="Helical" evidence="5">
    <location>
        <begin position="127"/>
        <end position="147"/>
    </location>
</feature>
<protein>
    <recommendedName>
        <fullName evidence="6">O-antigen ligase-related domain-containing protein</fullName>
    </recommendedName>
</protein>
<evidence type="ECO:0000256" key="1">
    <source>
        <dbReference type="ARBA" id="ARBA00004141"/>
    </source>
</evidence>
<dbReference type="PANTHER" id="PTHR37422">
    <property type="entry name" value="TEICHURONIC ACID BIOSYNTHESIS PROTEIN TUAE"/>
    <property type="match status" value="1"/>
</dbReference>
<proteinExistence type="predicted"/>
<evidence type="ECO:0000313" key="7">
    <source>
        <dbReference type="EMBL" id="PZQ18721.1"/>
    </source>
</evidence>
<evidence type="ECO:0000256" key="2">
    <source>
        <dbReference type="ARBA" id="ARBA00022692"/>
    </source>
</evidence>
<dbReference type="PANTHER" id="PTHR37422:SF23">
    <property type="entry name" value="TEICHURONIC ACID BIOSYNTHESIS PROTEIN TUAE"/>
    <property type="match status" value="1"/>
</dbReference>
<sequence length="454" mass="46507">MIGSTLAGRREAALMLCAIGALLTVALATGGSSHPADAGPPLAPLLALPLIGWAVHRLLGQPWPAASTRVWIALALLLIALPLLQWMPLPGSLAGEVAGRAALEADLERMGVAASIRRISLSPWNTLAAACALLPALAIFLLCLAAPQGLRARVAWLLIALALLSLLLGIVQLGVPSDHALNPFPQWRPALGGFFANPNHQATLLVIGATLAAGRLAAALNPHVASGRRRYARAYVPALALLLTASAVPLTGSRAGVILLVLSLAATAVCLRPAGRSWHASATAAGIAAAVLVGGAVALRWMGLDAIGDLRGPLRAATLEVAARFAPTGSGIGSFVRVFEQEAPRQLLMRDYVNHAHNEYLQWWLEAGVAAVVAMALAGVALALTARGLAHRHASERADGVAALIALLAILAHSTVDYPLRTPALLTVAAALAGMAAVEAAAGSGGSQRRAIPA</sequence>
<feature type="transmembrane region" description="Helical" evidence="5">
    <location>
        <begin position="363"/>
        <end position="386"/>
    </location>
</feature>
<organism evidence="7 8">
    <name type="scientific">Rhodanobacter denitrificans</name>
    <dbReference type="NCBI Taxonomy" id="666685"/>
    <lineage>
        <taxon>Bacteria</taxon>
        <taxon>Pseudomonadati</taxon>
        <taxon>Pseudomonadota</taxon>
        <taxon>Gammaproteobacteria</taxon>
        <taxon>Lysobacterales</taxon>
        <taxon>Rhodanobacteraceae</taxon>
        <taxon>Rhodanobacter</taxon>
    </lineage>
</organism>
<keyword evidence="4 5" id="KW-0472">Membrane</keyword>
<evidence type="ECO:0000259" key="6">
    <source>
        <dbReference type="Pfam" id="PF04932"/>
    </source>
</evidence>
<dbReference type="Pfam" id="PF04932">
    <property type="entry name" value="Wzy_C"/>
    <property type="match status" value="1"/>
</dbReference>
<feature type="transmembrane region" description="Helical" evidence="5">
    <location>
        <begin position="422"/>
        <end position="442"/>
    </location>
</feature>
<accession>A0A2W5KNY0</accession>